<dbReference type="Gene3D" id="3.40.50.1820">
    <property type="entry name" value="alpha/beta hydrolase"/>
    <property type="match status" value="1"/>
</dbReference>
<accession>A0A933LR01</accession>
<dbReference type="Pfam" id="PF01738">
    <property type="entry name" value="DLH"/>
    <property type="match status" value="1"/>
</dbReference>
<evidence type="ECO:0000259" key="1">
    <source>
        <dbReference type="Pfam" id="PF01738"/>
    </source>
</evidence>
<keyword evidence="2" id="KW-0378">Hydrolase</keyword>
<evidence type="ECO:0000313" key="3">
    <source>
        <dbReference type="Proteomes" id="UP000772181"/>
    </source>
</evidence>
<dbReference type="SUPFAM" id="SSF53474">
    <property type="entry name" value="alpha/beta-Hydrolases"/>
    <property type="match status" value="1"/>
</dbReference>
<dbReference type="GO" id="GO:0016787">
    <property type="term" value="F:hydrolase activity"/>
    <property type="evidence" value="ECO:0007669"/>
    <property type="project" value="UniProtKB-KW"/>
</dbReference>
<dbReference type="InterPro" id="IPR029058">
    <property type="entry name" value="AB_hydrolase_fold"/>
</dbReference>
<feature type="non-terminal residue" evidence="2">
    <location>
        <position position="212"/>
    </location>
</feature>
<name>A0A933LR01_UNCTE</name>
<evidence type="ECO:0000313" key="2">
    <source>
        <dbReference type="EMBL" id="MBI4595847.1"/>
    </source>
</evidence>
<comment type="caution">
    <text evidence="2">The sequence shown here is derived from an EMBL/GenBank/DDBJ whole genome shotgun (WGS) entry which is preliminary data.</text>
</comment>
<gene>
    <name evidence="2" type="ORF">HY730_05640</name>
</gene>
<proteinExistence type="predicted"/>
<dbReference type="EMBL" id="JACQWF010000258">
    <property type="protein sequence ID" value="MBI4595847.1"/>
    <property type="molecule type" value="Genomic_DNA"/>
</dbReference>
<sequence length="212" mass="22742">MRNIMERIEEFPVKIPARNVVLEGDLAAPGNPQGLVLFAHGSGSSRLSPRNRYVAGVLRDAGLATLLFDLLTQEEEAVDILKGHLRFNIPFLAERLTAATRWIKQTDQAKNWLLGYFGASTGAAAALMAAAEIPEAVSAVVSRGGRPDLAASALPMVKAPTLLIVGGEDFPVLALNREAFNILQIEKELKVIPGATHLFEEPGALEKVAELA</sequence>
<organism evidence="2 3">
    <name type="scientific">Tectimicrobiota bacterium</name>
    <dbReference type="NCBI Taxonomy" id="2528274"/>
    <lineage>
        <taxon>Bacteria</taxon>
        <taxon>Pseudomonadati</taxon>
        <taxon>Nitrospinota/Tectimicrobiota group</taxon>
        <taxon>Candidatus Tectimicrobiota</taxon>
    </lineage>
</organism>
<dbReference type="Proteomes" id="UP000772181">
    <property type="component" value="Unassembled WGS sequence"/>
</dbReference>
<feature type="domain" description="Dienelactone hydrolase" evidence="1">
    <location>
        <begin position="92"/>
        <end position="204"/>
    </location>
</feature>
<protein>
    <submittedName>
        <fullName evidence="2">Dienelactone hydrolase family protein</fullName>
    </submittedName>
</protein>
<reference evidence="2" key="1">
    <citation type="submission" date="2020-07" db="EMBL/GenBank/DDBJ databases">
        <title>Huge and variable diversity of episymbiotic CPR bacteria and DPANN archaea in groundwater ecosystems.</title>
        <authorList>
            <person name="He C.Y."/>
            <person name="Keren R."/>
            <person name="Whittaker M."/>
            <person name="Farag I.F."/>
            <person name="Doudna J."/>
            <person name="Cate J.H.D."/>
            <person name="Banfield J.F."/>
        </authorList>
    </citation>
    <scope>NUCLEOTIDE SEQUENCE</scope>
    <source>
        <strain evidence="2">NC_groundwater_1482_Ag_S-0.65um_47_24</strain>
    </source>
</reference>
<dbReference type="InterPro" id="IPR002925">
    <property type="entry name" value="Dienelactn_hydro"/>
</dbReference>
<dbReference type="AlphaFoldDB" id="A0A933LR01"/>